<feature type="transmembrane region" description="Helical" evidence="1">
    <location>
        <begin position="137"/>
        <end position="158"/>
    </location>
</feature>
<reference evidence="2 3" key="1">
    <citation type="submission" date="2018-05" db="EMBL/GenBank/DDBJ databases">
        <title>Paenibacillus flagellatus sp. nov., isolated from selenium mineral soil.</title>
        <authorList>
            <person name="Dai X."/>
        </authorList>
    </citation>
    <scope>NUCLEOTIDE SEQUENCE [LARGE SCALE GENOMIC DNA]</scope>
    <source>
        <strain evidence="2 3">DXL2</strain>
    </source>
</reference>
<comment type="caution">
    <text evidence="2">The sequence shown here is derived from an EMBL/GenBank/DDBJ whole genome shotgun (WGS) entry which is preliminary data.</text>
</comment>
<evidence type="ECO:0000313" key="3">
    <source>
        <dbReference type="Proteomes" id="UP000247476"/>
    </source>
</evidence>
<dbReference type="Proteomes" id="UP000247476">
    <property type="component" value="Unassembled WGS sequence"/>
</dbReference>
<dbReference type="OrthoDB" id="1176146at2"/>
<keyword evidence="1" id="KW-0472">Membrane</keyword>
<dbReference type="EMBL" id="QJVJ01000005">
    <property type="protein sequence ID" value="PYI54548.1"/>
    <property type="molecule type" value="Genomic_DNA"/>
</dbReference>
<sequence length="242" mass="26084">MNSIRKSSIIVGVLFLLAAVTAVIGLVLYDPILNGPDYMTRGAEHANRIILGAIMELVLVVSAIGTATTMFPLLRTYNETIALWHVCFRFLEAVVITIGIISVLSLLTLSREYVAAGAPDIASFQPSGTVLKAIHDWTFMIGPNFLLGVNTIMYSYIFYKSGLVPRFIPVLGITGSILVFAASLLEMFGVFPQLSVWGALMSLPVAANEMTLAVWLLAKGFNESALASLIARKKARESGASV</sequence>
<accession>A0A2V5K5J6</accession>
<feature type="transmembrane region" description="Helical" evidence="1">
    <location>
        <begin position="49"/>
        <end position="74"/>
    </location>
</feature>
<dbReference type="InterPro" id="IPR025495">
    <property type="entry name" value="DUF4386"/>
</dbReference>
<evidence type="ECO:0000256" key="1">
    <source>
        <dbReference type="SAM" id="Phobius"/>
    </source>
</evidence>
<proteinExistence type="predicted"/>
<keyword evidence="1" id="KW-0812">Transmembrane</keyword>
<dbReference type="Pfam" id="PF14329">
    <property type="entry name" value="DUF4386"/>
    <property type="match status" value="1"/>
</dbReference>
<keyword evidence="3" id="KW-1185">Reference proteome</keyword>
<evidence type="ECO:0000313" key="2">
    <source>
        <dbReference type="EMBL" id="PYI54548.1"/>
    </source>
</evidence>
<protein>
    <submittedName>
        <fullName evidence="2">DUF4386 domain-containing protein</fullName>
    </submittedName>
</protein>
<gene>
    <name evidence="2" type="ORF">DLM86_13885</name>
</gene>
<dbReference type="AlphaFoldDB" id="A0A2V5K5J6"/>
<organism evidence="2 3">
    <name type="scientific">Paenibacillus flagellatus</name>
    <dbReference type="NCBI Taxonomy" id="2211139"/>
    <lineage>
        <taxon>Bacteria</taxon>
        <taxon>Bacillati</taxon>
        <taxon>Bacillota</taxon>
        <taxon>Bacilli</taxon>
        <taxon>Bacillales</taxon>
        <taxon>Paenibacillaceae</taxon>
        <taxon>Paenibacillus</taxon>
    </lineage>
</organism>
<feature type="transmembrane region" description="Helical" evidence="1">
    <location>
        <begin position="170"/>
        <end position="191"/>
    </location>
</feature>
<keyword evidence="1" id="KW-1133">Transmembrane helix</keyword>
<feature type="transmembrane region" description="Helical" evidence="1">
    <location>
        <begin position="9"/>
        <end position="29"/>
    </location>
</feature>
<feature type="transmembrane region" description="Helical" evidence="1">
    <location>
        <begin position="86"/>
        <end position="107"/>
    </location>
</feature>
<name>A0A2V5K5J6_9BACL</name>
<dbReference type="RefSeq" id="WP_110840605.1">
    <property type="nucleotide sequence ID" value="NZ_QJVJ01000005.1"/>
</dbReference>
<feature type="transmembrane region" description="Helical" evidence="1">
    <location>
        <begin position="197"/>
        <end position="218"/>
    </location>
</feature>